<dbReference type="EMBL" id="VXIS01000032">
    <property type="protein sequence ID" value="KAA8911753.1"/>
    <property type="molecule type" value="Genomic_DNA"/>
</dbReference>
<dbReference type="Pfam" id="PF01966">
    <property type="entry name" value="HD"/>
    <property type="match status" value="1"/>
</dbReference>
<proteinExistence type="predicted"/>
<evidence type="ECO:0000313" key="3">
    <source>
        <dbReference type="Proteomes" id="UP000326924"/>
    </source>
</evidence>
<dbReference type="InParanoid" id="A0A5J5F5D5"/>
<name>A0A5J5F5D5_9PEZI</name>
<dbReference type="SMART" id="SM00471">
    <property type="entry name" value="HDc"/>
    <property type="match status" value="1"/>
</dbReference>
<protein>
    <submittedName>
        <fullName evidence="2">HD domain-containing protein</fullName>
    </submittedName>
</protein>
<feature type="domain" description="HD/PDEase" evidence="1">
    <location>
        <begin position="38"/>
        <end position="160"/>
    </location>
</feature>
<dbReference type="OrthoDB" id="16547at2759"/>
<dbReference type="CDD" id="cd00077">
    <property type="entry name" value="HDc"/>
    <property type="match status" value="1"/>
</dbReference>
<comment type="caution">
    <text evidence="2">The sequence shown here is derived from an EMBL/GenBank/DDBJ whole genome shotgun (WGS) entry which is preliminary data.</text>
</comment>
<organism evidence="2 3">
    <name type="scientific">Sphaerosporella brunnea</name>
    <dbReference type="NCBI Taxonomy" id="1250544"/>
    <lineage>
        <taxon>Eukaryota</taxon>
        <taxon>Fungi</taxon>
        <taxon>Dikarya</taxon>
        <taxon>Ascomycota</taxon>
        <taxon>Pezizomycotina</taxon>
        <taxon>Pezizomycetes</taxon>
        <taxon>Pezizales</taxon>
        <taxon>Pyronemataceae</taxon>
        <taxon>Sphaerosporella</taxon>
    </lineage>
</organism>
<keyword evidence="3" id="KW-1185">Reference proteome</keyword>
<dbReference type="SUPFAM" id="SSF109604">
    <property type="entry name" value="HD-domain/PDEase-like"/>
    <property type="match status" value="1"/>
</dbReference>
<gene>
    <name evidence="2" type="ORF">FN846DRAFT_773785</name>
</gene>
<evidence type="ECO:0000259" key="1">
    <source>
        <dbReference type="SMART" id="SM00471"/>
    </source>
</evidence>
<sequence length="225" mass="24677">MTATSIATREADSLSTAEFSALRTATQDFVRQYMSRYDASHDYAHIQRVHALALRLAASHPSPLDLQLVSLSALLHDVGDHKYTSATTTTTPVQDFLLAASCPPALARAVQTITASVSYSKESQNPDSVAEVLARYPELAVVQDADRIDALGAVGVARCFVFGGVKSPERGLEGSVEHFGEKLLKLEALMKTAAGREIARERTRRIEVFWTWWKEENTLAEDEAL</sequence>
<dbReference type="PANTHER" id="PTHR33594:SF1">
    <property type="entry name" value="HD_PDEASE DOMAIN-CONTAINING PROTEIN"/>
    <property type="match status" value="1"/>
</dbReference>
<dbReference type="PANTHER" id="PTHR33594">
    <property type="entry name" value="SUPERFAMILY HYDROLASE, PUTATIVE (AFU_ORTHOLOGUE AFUA_1G03035)-RELATED"/>
    <property type="match status" value="1"/>
</dbReference>
<reference evidence="2 3" key="1">
    <citation type="submission" date="2019-09" db="EMBL/GenBank/DDBJ databases">
        <title>Draft genome of the ectomycorrhizal ascomycete Sphaerosporella brunnea.</title>
        <authorList>
            <consortium name="DOE Joint Genome Institute"/>
            <person name="Benucci G.M."/>
            <person name="Marozzi G."/>
            <person name="Antonielli L."/>
            <person name="Sanchez S."/>
            <person name="Marco P."/>
            <person name="Wang X."/>
            <person name="Falini L.B."/>
            <person name="Barry K."/>
            <person name="Haridas S."/>
            <person name="Lipzen A."/>
            <person name="Labutti K."/>
            <person name="Grigoriev I.V."/>
            <person name="Murat C."/>
            <person name="Martin F."/>
            <person name="Albertini E."/>
            <person name="Donnini D."/>
            <person name="Bonito G."/>
        </authorList>
    </citation>
    <scope>NUCLEOTIDE SEQUENCE [LARGE SCALE GENOMIC DNA]</scope>
    <source>
        <strain evidence="2 3">Sb_GMNB300</strain>
    </source>
</reference>
<evidence type="ECO:0000313" key="2">
    <source>
        <dbReference type="EMBL" id="KAA8911753.1"/>
    </source>
</evidence>
<dbReference type="InterPro" id="IPR006674">
    <property type="entry name" value="HD_domain"/>
</dbReference>
<dbReference type="Gene3D" id="1.10.3210.50">
    <property type="match status" value="1"/>
</dbReference>
<accession>A0A5J5F5D5</accession>
<dbReference type="InterPro" id="IPR003607">
    <property type="entry name" value="HD/PDEase_dom"/>
</dbReference>
<dbReference type="Proteomes" id="UP000326924">
    <property type="component" value="Unassembled WGS sequence"/>
</dbReference>
<dbReference type="AlphaFoldDB" id="A0A5J5F5D5"/>